<dbReference type="Gene3D" id="1.10.3660.10">
    <property type="entry name" value="6-phosphogluconate dehydrogenase C-terminal like domain"/>
    <property type="match status" value="1"/>
</dbReference>
<dbReference type="AlphaFoldDB" id="A0A317ZNT7"/>
<dbReference type="GO" id="GO:0070403">
    <property type="term" value="F:NAD+ binding"/>
    <property type="evidence" value="ECO:0007669"/>
    <property type="project" value="InterPro"/>
</dbReference>
<dbReference type="SUPFAM" id="SSF51735">
    <property type="entry name" value="NAD(P)-binding Rossmann-fold domains"/>
    <property type="match status" value="1"/>
</dbReference>
<dbReference type="PROSITE" id="PS51176">
    <property type="entry name" value="PDH_ADH"/>
    <property type="match status" value="1"/>
</dbReference>
<dbReference type="RefSeq" id="WP_110129627.1">
    <property type="nucleotide sequence ID" value="NZ_QHJQ01000001.1"/>
</dbReference>
<proteinExistence type="predicted"/>
<dbReference type="Proteomes" id="UP000247099">
    <property type="component" value="Unassembled WGS sequence"/>
</dbReference>
<dbReference type="Pfam" id="PF20463">
    <property type="entry name" value="PDH_C"/>
    <property type="match status" value="1"/>
</dbReference>
<dbReference type="PANTHER" id="PTHR21363:SF0">
    <property type="entry name" value="PREPHENATE DEHYDROGENASE [NADP(+)]"/>
    <property type="match status" value="1"/>
</dbReference>
<dbReference type="InterPro" id="IPR046826">
    <property type="entry name" value="PDH_N"/>
</dbReference>
<dbReference type="FunFam" id="3.40.50.720:FF:000208">
    <property type="entry name" value="Prephenate dehydrogenase"/>
    <property type="match status" value="1"/>
</dbReference>
<feature type="domain" description="Prephenate/arogenate dehydrogenase" evidence="2">
    <location>
        <begin position="3"/>
        <end position="282"/>
    </location>
</feature>
<dbReference type="PANTHER" id="PTHR21363">
    <property type="entry name" value="PREPHENATE DEHYDROGENASE"/>
    <property type="match status" value="1"/>
</dbReference>
<keyword evidence="1" id="KW-0560">Oxidoreductase</keyword>
<dbReference type="GO" id="GO:0008977">
    <property type="term" value="F:prephenate dehydrogenase (NAD+) activity"/>
    <property type="evidence" value="ECO:0007669"/>
    <property type="project" value="InterPro"/>
</dbReference>
<dbReference type="InterPro" id="IPR046825">
    <property type="entry name" value="PDH_C"/>
</dbReference>
<dbReference type="Gene3D" id="3.40.50.720">
    <property type="entry name" value="NAD(P)-binding Rossmann-like Domain"/>
    <property type="match status" value="1"/>
</dbReference>
<protein>
    <submittedName>
        <fullName evidence="3">Prephenate dehydrogenase/arogenate dehydrogenase family protein</fullName>
    </submittedName>
</protein>
<dbReference type="SUPFAM" id="SSF48179">
    <property type="entry name" value="6-phosphogluconate dehydrogenase C-terminal domain-like"/>
    <property type="match status" value="1"/>
</dbReference>
<dbReference type="InterPro" id="IPR008927">
    <property type="entry name" value="6-PGluconate_DH-like_C_sf"/>
</dbReference>
<dbReference type="Pfam" id="PF02153">
    <property type="entry name" value="PDH_N"/>
    <property type="match status" value="1"/>
</dbReference>
<dbReference type="InParanoid" id="A0A317ZNT7"/>
<dbReference type="InterPro" id="IPR003099">
    <property type="entry name" value="Prephen_DH"/>
</dbReference>
<evidence type="ECO:0000313" key="4">
    <source>
        <dbReference type="Proteomes" id="UP000247099"/>
    </source>
</evidence>
<dbReference type="GO" id="GO:0006571">
    <property type="term" value="P:tyrosine biosynthetic process"/>
    <property type="evidence" value="ECO:0007669"/>
    <property type="project" value="InterPro"/>
</dbReference>
<sequence>MFDQITILGPGLLGASIGIAASERGLTNRIVSWSRRAETRGNCQAQSWCDEVFDTPEAACRGSQLVIICTPVQTIVPLLSKIAEDLAPEALVTDVGSTKSRICRDAMGVDLNGATFIGSHPMAGSEQTGLAHARGNLFDAAACIVTPLEDAPSGKVRQISTFWESLGMQVTHASPEHHDEIVAHISHLPHLLSSALCSFLASKDPTWKALAGGGLRDTTRIASGDPGLWRQILESNREEVIRAISGMEEELHQVKSALTNEDAATLNQRLERGKHYRDSLSS</sequence>
<evidence type="ECO:0000259" key="2">
    <source>
        <dbReference type="PROSITE" id="PS51176"/>
    </source>
</evidence>
<accession>A0A317ZNT7</accession>
<reference evidence="3 4" key="1">
    <citation type="submission" date="2018-05" db="EMBL/GenBank/DDBJ databases">
        <title>Coraliomargarita sinensis sp. nov., isolated from a marine solar saltern.</title>
        <authorList>
            <person name="Zhou L.Y."/>
        </authorList>
    </citation>
    <scope>NUCLEOTIDE SEQUENCE [LARGE SCALE GENOMIC DNA]</scope>
    <source>
        <strain evidence="3 4">WN38</strain>
    </source>
</reference>
<name>A0A317ZNT7_9BACT</name>
<gene>
    <name evidence="3" type="ORF">DDZ13_01360</name>
</gene>
<dbReference type="EMBL" id="QHJQ01000001">
    <property type="protein sequence ID" value="PXA05548.1"/>
    <property type="molecule type" value="Genomic_DNA"/>
</dbReference>
<keyword evidence="4" id="KW-1185">Reference proteome</keyword>
<evidence type="ECO:0000313" key="3">
    <source>
        <dbReference type="EMBL" id="PXA05548.1"/>
    </source>
</evidence>
<dbReference type="OrthoDB" id="9802008at2"/>
<evidence type="ECO:0000256" key="1">
    <source>
        <dbReference type="ARBA" id="ARBA00023002"/>
    </source>
</evidence>
<dbReference type="GO" id="GO:0004665">
    <property type="term" value="F:prephenate dehydrogenase (NADP+) activity"/>
    <property type="evidence" value="ECO:0007669"/>
    <property type="project" value="InterPro"/>
</dbReference>
<dbReference type="InterPro" id="IPR036291">
    <property type="entry name" value="NAD(P)-bd_dom_sf"/>
</dbReference>
<organism evidence="3 4">
    <name type="scientific">Coraliomargarita sinensis</name>
    <dbReference type="NCBI Taxonomy" id="2174842"/>
    <lineage>
        <taxon>Bacteria</taxon>
        <taxon>Pseudomonadati</taxon>
        <taxon>Verrucomicrobiota</taxon>
        <taxon>Opitutia</taxon>
        <taxon>Puniceicoccales</taxon>
        <taxon>Coraliomargaritaceae</taxon>
        <taxon>Coraliomargarita</taxon>
    </lineage>
</organism>
<dbReference type="InterPro" id="IPR050812">
    <property type="entry name" value="Preph/Arog_dehydrog"/>
</dbReference>
<comment type="caution">
    <text evidence="3">The sequence shown here is derived from an EMBL/GenBank/DDBJ whole genome shotgun (WGS) entry which is preliminary data.</text>
</comment>